<dbReference type="InterPro" id="IPR003719">
    <property type="entry name" value="Phenazine_PhzF-like"/>
</dbReference>
<dbReference type="PANTHER" id="PTHR13774:SF39">
    <property type="entry name" value="BIOSYNTHESIS PROTEIN, PUTATIVE-RELATED"/>
    <property type="match status" value="1"/>
</dbReference>
<evidence type="ECO:0000256" key="3">
    <source>
        <dbReference type="PIRSR" id="PIRSR016184-1"/>
    </source>
</evidence>
<evidence type="ECO:0000313" key="4">
    <source>
        <dbReference type="EMBL" id="ROR83277.1"/>
    </source>
</evidence>
<name>A0A3N2C731_9MICO</name>
<keyword evidence="2" id="KW-0413">Isomerase</keyword>
<evidence type="ECO:0000256" key="2">
    <source>
        <dbReference type="ARBA" id="ARBA00023235"/>
    </source>
</evidence>
<feature type="active site" evidence="3">
    <location>
        <position position="50"/>
    </location>
</feature>
<proteinExistence type="inferred from homology"/>
<dbReference type="GO" id="GO:0016853">
    <property type="term" value="F:isomerase activity"/>
    <property type="evidence" value="ECO:0007669"/>
    <property type="project" value="UniProtKB-KW"/>
</dbReference>
<dbReference type="EMBL" id="RKHL01000001">
    <property type="protein sequence ID" value="ROR83277.1"/>
    <property type="molecule type" value="Genomic_DNA"/>
</dbReference>
<dbReference type="Gene3D" id="3.10.310.10">
    <property type="entry name" value="Diaminopimelate Epimerase, Chain A, domain 1"/>
    <property type="match status" value="2"/>
</dbReference>
<dbReference type="AlphaFoldDB" id="A0A3N2C731"/>
<dbReference type="PIRSF" id="PIRSF016184">
    <property type="entry name" value="PhzC_PhzF"/>
    <property type="match status" value="1"/>
</dbReference>
<evidence type="ECO:0000313" key="5">
    <source>
        <dbReference type="Proteomes" id="UP000266915"/>
    </source>
</evidence>
<dbReference type="Pfam" id="PF02567">
    <property type="entry name" value="PhzC-PhzF"/>
    <property type="match status" value="1"/>
</dbReference>
<dbReference type="SUPFAM" id="SSF54506">
    <property type="entry name" value="Diaminopimelate epimerase-like"/>
    <property type="match status" value="1"/>
</dbReference>
<dbReference type="RefSeq" id="WP_085511132.1">
    <property type="nucleotide sequence ID" value="NZ_FXAP01000002.1"/>
</dbReference>
<reference evidence="4 5" key="1">
    <citation type="submission" date="2018-11" db="EMBL/GenBank/DDBJ databases">
        <title>Sequencing the genomes of 1000 actinobacteria strains.</title>
        <authorList>
            <person name="Klenk H.-P."/>
        </authorList>
    </citation>
    <scope>NUCLEOTIDE SEQUENCE [LARGE SCALE GENOMIC DNA]</scope>
    <source>
        <strain evidence="4 5">DSM 14012</strain>
    </source>
</reference>
<gene>
    <name evidence="4" type="ORF">EDD42_3388</name>
</gene>
<keyword evidence="5" id="KW-1185">Reference proteome</keyword>
<comment type="caution">
    <text evidence="4">The sequence shown here is derived from an EMBL/GenBank/DDBJ whole genome shotgun (WGS) entry which is preliminary data.</text>
</comment>
<evidence type="ECO:0000256" key="1">
    <source>
        <dbReference type="ARBA" id="ARBA00008270"/>
    </source>
</evidence>
<accession>A0A3N2C731</accession>
<dbReference type="NCBIfam" id="TIGR00654">
    <property type="entry name" value="PhzF_family"/>
    <property type="match status" value="1"/>
</dbReference>
<protein>
    <submittedName>
        <fullName evidence="4">PhzF family phenazine biosynthesis protein</fullName>
    </submittedName>
</protein>
<dbReference type="Proteomes" id="UP000266915">
    <property type="component" value="Unassembled WGS sequence"/>
</dbReference>
<dbReference type="PANTHER" id="PTHR13774">
    <property type="entry name" value="PHENAZINE BIOSYNTHESIS PROTEIN"/>
    <property type="match status" value="1"/>
</dbReference>
<comment type="similarity">
    <text evidence="1">Belongs to the PhzF family.</text>
</comment>
<organism evidence="4 5">
    <name type="scientific">Plantibacter flavus</name>
    <dbReference type="NCBI Taxonomy" id="150123"/>
    <lineage>
        <taxon>Bacteria</taxon>
        <taxon>Bacillati</taxon>
        <taxon>Actinomycetota</taxon>
        <taxon>Actinomycetes</taxon>
        <taxon>Micrococcales</taxon>
        <taxon>Microbacteriaceae</taxon>
        <taxon>Plantibacter</taxon>
    </lineage>
</organism>
<dbReference type="GO" id="GO:0005737">
    <property type="term" value="C:cytoplasm"/>
    <property type="evidence" value="ECO:0007669"/>
    <property type="project" value="TreeGrafter"/>
</dbReference>
<sequence length="309" mass="32020">MSNAAPPEILRLTAFAAEPSGGNPAGVVLDASALSDAEMQAIATEVAYPETAFVVDPGVDGDDRHVRLRYFSPGAEVPFCGHATIATAVALAERRGVGRFTLETNVGPLVVETASDADADAGTNGGTGSITASFTSVEPTVRDLDAGVADRLLSLLGLERSDLDDRWPLRESFAGNRHPVVAVREQAVVDAFTFDPTALRTLMDEQGWAGTATVVHDHGFDDAGHLHVEARNLFPVGAITEDPATGSAAASLGGYLRALGLLTPPARILIRQGHHVGAPSLLTVDVPVTGGITVTGTAQPIASCDESTR</sequence>